<organism evidence="7">
    <name type="scientific">marine metagenome</name>
    <dbReference type="NCBI Taxonomy" id="408172"/>
    <lineage>
        <taxon>unclassified sequences</taxon>
        <taxon>metagenomes</taxon>
        <taxon>ecological metagenomes</taxon>
    </lineage>
</organism>
<dbReference type="SMART" id="SM00646">
    <property type="entry name" value="Ami_3"/>
    <property type="match status" value="1"/>
</dbReference>
<evidence type="ECO:0000313" key="7">
    <source>
        <dbReference type="EMBL" id="SUZ52175.1"/>
    </source>
</evidence>
<evidence type="ECO:0000256" key="2">
    <source>
        <dbReference type="ARBA" id="ARBA00022729"/>
    </source>
</evidence>
<evidence type="ECO:0000256" key="3">
    <source>
        <dbReference type="ARBA" id="ARBA00022764"/>
    </source>
</evidence>
<name>A0A381NCA5_9ZZZZ</name>
<dbReference type="PANTHER" id="PTHR30404:SF0">
    <property type="entry name" value="N-ACETYLMURAMOYL-L-ALANINE AMIDASE AMIC"/>
    <property type="match status" value="1"/>
</dbReference>
<dbReference type="InterPro" id="IPR018392">
    <property type="entry name" value="LysM"/>
</dbReference>
<evidence type="ECO:0000256" key="5">
    <source>
        <dbReference type="ARBA" id="ARBA00023316"/>
    </source>
</evidence>
<reference evidence="7" key="1">
    <citation type="submission" date="2018-05" db="EMBL/GenBank/DDBJ databases">
        <authorList>
            <person name="Lanie J.A."/>
            <person name="Ng W.-L."/>
            <person name="Kazmierczak K.M."/>
            <person name="Andrzejewski T.M."/>
            <person name="Davidsen T.M."/>
            <person name="Wayne K.J."/>
            <person name="Tettelin H."/>
            <person name="Glass J.I."/>
            <person name="Rusch D."/>
            <person name="Podicherti R."/>
            <person name="Tsui H.-C.T."/>
            <person name="Winkler M.E."/>
        </authorList>
    </citation>
    <scope>NUCLEOTIDE SEQUENCE</scope>
</reference>
<dbReference type="CDD" id="cd02696">
    <property type="entry name" value="MurNAc-LAA"/>
    <property type="match status" value="1"/>
</dbReference>
<dbReference type="PROSITE" id="PS51782">
    <property type="entry name" value="LYSM"/>
    <property type="match status" value="1"/>
</dbReference>
<dbReference type="Gene3D" id="3.10.350.10">
    <property type="entry name" value="LysM domain"/>
    <property type="match status" value="1"/>
</dbReference>
<dbReference type="Pfam" id="PF01520">
    <property type="entry name" value="Amidase_3"/>
    <property type="match status" value="1"/>
</dbReference>
<keyword evidence="3" id="KW-0574">Periplasm</keyword>
<evidence type="ECO:0000256" key="1">
    <source>
        <dbReference type="ARBA" id="ARBA00004418"/>
    </source>
</evidence>
<dbReference type="InterPro" id="IPR050695">
    <property type="entry name" value="N-acetylmuramoyl_amidase_3"/>
</dbReference>
<dbReference type="Pfam" id="PF01476">
    <property type="entry name" value="LysM"/>
    <property type="match status" value="1"/>
</dbReference>
<protein>
    <recommendedName>
        <fullName evidence="6">LysM domain-containing protein</fullName>
    </recommendedName>
</protein>
<dbReference type="PANTHER" id="PTHR30404">
    <property type="entry name" value="N-ACETYLMURAMOYL-L-ALANINE AMIDASE"/>
    <property type="match status" value="1"/>
</dbReference>
<dbReference type="AlphaFoldDB" id="A0A381NCA5"/>
<dbReference type="InterPro" id="IPR036779">
    <property type="entry name" value="LysM_dom_sf"/>
</dbReference>
<keyword evidence="4" id="KW-0378">Hydrolase</keyword>
<dbReference type="Gene3D" id="2.60.40.3500">
    <property type="match status" value="1"/>
</dbReference>
<dbReference type="CDD" id="cd00118">
    <property type="entry name" value="LysM"/>
    <property type="match status" value="1"/>
</dbReference>
<dbReference type="InterPro" id="IPR021731">
    <property type="entry name" value="AMIN_dom"/>
</dbReference>
<comment type="subcellular location">
    <subcellularLocation>
        <location evidence="1">Periplasm</location>
    </subcellularLocation>
</comment>
<gene>
    <name evidence="7" type="ORF">METZ01_LOCUS5029</name>
</gene>
<proteinExistence type="predicted"/>
<keyword evidence="2" id="KW-0732">Signal</keyword>
<dbReference type="SMART" id="SM00257">
    <property type="entry name" value="LysM"/>
    <property type="match status" value="1"/>
</dbReference>
<feature type="domain" description="LysM" evidence="6">
    <location>
        <begin position="394"/>
        <end position="437"/>
    </location>
</feature>
<dbReference type="EMBL" id="UINC01000260">
    <property type="protein sequence ID" value="SUZ52175.1"/>
    <property type="molecule type" value="Genomic_DNA"/>
</dbReference>
<dbReference type="Gene3D" id="3.40.630.40">
    <property type="entry name" value="Zn-dependent exopeptidases"/>
    <property type="match status" value="1"/>
</dbReference>
<dbReference type="FunFam" id="3.40.630.40:FF:000001">
    <property type="entry name" value="N-acetylmuramoyl-L-alanine amidase"/>
    <property type="match status" value="1"/>
</dbReference>
<dbReference type="GO" id="GO:0008745">
    <property type="term" value="F:N-acetylmuramoyl-L-alanine amidase activity"/>
    <property type="evidence" value="ECO:0007669"/>
    <property type="project" value="InterPro"/>
</dbReference>
<dbReference type="InterPro" id="IPR002508">
    <property type="entry name" value="MurNAc-LAA_cat"/>
</dbReference>
<dbReference type="GO" id="GO:0030288">
    <property type="term" value="C:outer membrane-bounded periplasmic space"/>
    <property type="evidence" value="ECO:0007669"/>
    <property type="project" value="TreeGrafter"/>
</dbReference>
<keyword evidence="5" id="KW-0961">Cell wall biogenesis/degradation</keyword>
<dbReference type="SUPFAM" id="SSF53187">
    <property type="entry name" value="Zn-dependent exopeptidases"/>
    <property type="match status" value="1"/>
</dbReference>
<accession>A0A381NCA5</accession>
<evidence type="ECO:0000256" key="4">
    <source>
        <dbReference type="ARBA" id="ARBA00022801"/>
    </source>
</evidence>
<sequence>MGRMFSLAKLTLVGLLGQFCLAQMNSLEGVRVHDAPTYTRVVFDTRSKVNYQVFTLDNPKRVVIDFDDTSKSQKLATGQVDSRVVAGIRRAERQDGIYRVVLDLKRPVKSPEPFVLNPVRPYGHRLVLDLYWDSSEQKTAVQAAPVEQRDVVVAIDAGHGGEDPGAIGINKVLEKHVVLSIARGVKRHLDTATGFKALLVRDGDYYIALRKRPQWAREKRADFFLSIHADAFKSSSVSGASVYALSQKRATSETARWLVENENRSDLLGGVGEKVVLTDYDDSVAEILLDMSMDANLGHSIDAGEAVLAALSRVARLHKGQLEQAGFVVLKSPDVPSILVETGYISNPSEARLLATSKYQQRIARAIADGVQEYMRRNPPPGTLIAAIGDSKTIRHLVKRGDTLSEIALRYDVSAAAIRHVNRMRGNVIKTGEVLIIPRLGQES</sequence>
<dbReference type="GO" id="GO:0009253">
    <property type="term" value="P:peptidoglycan catabolic process"/>
    <property type="evidence" value="ECO:0007669"/>
    <property type="project" value="InterPro"/>
</dbReference>
<dbReference type="Pfam" id="PF11741">
    <property type="entry name" value="AMIN"/>
    <property type="match status" value="1"/>
</dbReference>
<evidence type="ECO:0000259" key="6">
    <source>
        <dbReference type="PROSITE" id="PS51782"/>
    </source>
</evidence>
<dbReference type="SUPFAM" id="SSF54106">
    <property type="entry name" value="LysM domain"/>
    <property type="match status" value="1"/>
</dbReference>
<dbReference type="GO" id="GO:0071555">
    <property type="term" value="P:cell wall organization"/>
    <property type="evidence" value="ECO:0007669"/>
    <property type="project" value="UniProtKB-KW"/>
</dbReference>